<keyword evidence="14" id="KW-1185">Reference proteome</keyword>
<dbReference type="PROSITE" id="PS00237">
    <property type="entry name" value="G_PROTEIN_RECEP_F1_1"/>
    <property type="match status" value="1"/>
</dbReference>
<dbReference type="GO" id="GO:0004930">
    <property type="term" value="F:G protein-coupled receptor activity"/>
    <property type="evidence" value="ECO:0007669"/>
    <property type="project" value="UniProtKB-KW"/>
</dbReference>
<dbReference type="PROSITE" id="PS50262">
    <property type="entry name" value="G_PROTEIN_RECEP_F1_2"/>
    <property type="match status" value="1"/>
</dbReference>
<dbReference type="AlphaFoldDB" id="A0ABD2WK56"/>
<dbReference type="PANTHER" id="PTHR24243:SF230">
    <property type="entry name" value="G-PROTEIN COUPLED RECEPTORS FAMILY 1 PROFILE DOMAIN-CONTAINING PROTEIN"/>
    <property type="match status" value="1"/>
</dbReference>
<organism evidence="13 14">
    <name type="scientific">Trichogramma kaykai</name>
    <dbReference type="NCBI Taxonomy" id="54128"/>
    <lineage>
        <taxon>Eukaryota</taxon>
        <taxon>Metazoa</taxon>
        <taxon>Ecdysozoa</taxon>
        <taxon>Arthropoda</taxon>
        <taxon>Hexapoda</taxon>
        <taxon>Insecta</taxon>
        <taxon>Pterygota</taxon>
        <taxon>Neoptera</taxon>
        <taxon>Endopterygota</taxon>
        <taxon>Hymenoptera</taxon>
        <taxon>Apocrita</taxon>
        <taxon>Proctotrupomorpha</taxon>
        <taxon>Chalcidoidea</taxon>
        <taxon>Trichogrammatidae</taxon>
        <taxon>Trichogramma</taxon>
    </lineage>
</organism>
<keyword evidence="8 9" id="KW-0807">Transducer</keyword>
<keyword evidence="6 11" id="KW-0472">Membrane</keyword>
<evidence type="ECO:0000256" key="6">
    <source>
        <dbReference type="ARBA" id="ARBA00023136"/>
    </source>
</evidence>
<keyword evidence="7 9" id="KW-0675">Receptor</keyword>
<dbReference type="Proteomes" id="UP001627154">
    <property type="component" value="Unassembled WGS sequence"/>
</dbReference>
<feature type="compositionally biased region" description="Basic and acidic residues" evidence="10">
    <location>
        <begin position="387"/>
        <end position="396"/>
    </location>
</feature>
<feature type="transmembrane region" description="Helical" evidence="11">
    <location>
        <begin position="32"/>
        <end position="53"/>
    </location>
</feature>
<keyword evidence="3 9" id="KW-0812">Transmembrane</keyword>
<reference evidence="13 14" key="1">
    <citation type="journal article" date="2024" name="bioRxiv">
        <title>A reference genome for Trichogramma kaykai: A tiny desert-dwelling parasitoid wasp with competing sex-ratio distorters.</title>
        <authorList>
            <person name="Culotta J."/>
            <person name="Lindsey A.R."/>
        </authorList>
    </citation>
    <scope>NUCLEOTIDE SEQUENCE [LARGE SCALE GENOMIC DNA]</scope>
    <source>
        <strain evidence="13 14">KSX58</strain>
    </source>
</reference>
<evidence type="ECO:0000256" key="8">
    <source>
        <dbReference type="ARBA" id="ARBA00023224"/>
    </source>
</evidence>
<evidence type="ECO:0000256" key="4">
    <source>
        <dbReference type="ARBA" id="ARBA00022989"/>
    </source>
</evidence>
<dbReference type="Gene3D" id="1.20.1070.10">
    <property type="entry name" value="Rhodopsin 7-helix transmembrane proteins"/>
    <property type="match status" value="1"/>
</dbReference>
<evidence type="ECO:0000256" key="7">
    <source>
        <dbReference type="ARBA" id="ARBA00023170"/>
    </source>
</evidence>
<evidence type="ECO:0000313" key="13">
    <source>
        <dbReference type="EMBL" id="KAL3393321.1"/>
    </source>
</evidence>
<sequence>MTMTDDEGLSNNFTIQARNLLAWTIVTGFETYYLPILVFVGSLGNCLSVFVVSASSKMRRSSSNYYLAALAISDTGFLLALLLAWFGIVNVPLVTRRGICQLFVYLTNVCSFLSAWFVVAFTVERFVAVRYPLHRQWICTYSRAKYIIGSVTVAGLVLCSPVLLFAEVRVHEAVSACSITPGWERLATVLNFVDTILTFVLPFSVIVVLNTLIVRGVYEVDRARMLLEARLSTRESPLALQQSRITKMLLIVSSVFFCLNLPSYAMRLYAYVHPENAVTDVEVLIQRCCNLLFDTNFGISFGLYCASGQNFRSAAVELLSCYKNPVGTTADQSRQASTNQVNTFGTDNTRVSESTTANASREQSISSQPYRHFRDSCHLKSSATPLNEKRELDNDKYASSWA</sequence>
<accession>A0ABD2WK56</accession>
<dbReference type="CDD" id="cd14978">
    <property type="entry name" value="7tmA_FMRFamide_R-like"/>
    <property type="match status" value="1"/>
</dbReference>
<evidence type="ECO:0000256" key="1">
    <source>
        <dbReference type="ARBA" id="ARBA00004141"/>
    </source>
</evidence>
<feature type="transmembrane region" description="Helical" evidence="11">
    <location>
        <begin position="196"/>
        <end position="218"/>
    </location>
</feature>
<evidence type="ECO:0000256" key="5">
    <source>
        <dbReference type="ARBA" id="ARBA00023040"/>
    </source>
</evidence>
<evidence type="ECO:0000256" key="11">
    <source>
        <dbReference type="SAM" id="Phobius"/>
    </source>
</evidence>
<proteinExistence type="inferred from homology"/>
<gene>
    <name evidence="13" type="ORF">TKK_012199</name>
</gene>
<evidence type="ECO:0000256" key="2">
    <source>
        <dbReference type="ARBA" id="ARBA00010663"/>
    </source>
</evidence>
<name>A0ABD2WK56_9HYME</name>
<dbReference type="PRINTS" id="PR00237">
    <property type="entry name" value="GPCRRHODOPSN"/>
</dbReference>
<feature type="transmembrane region" description="Helical" evidence="11">
    <location>
        <begin position="65"/>
        <end position="90"/>
    </location>
</feature>
<evidence type="ECO:0000313" key="14">
    <source>
        <dbReference type="Proteomes" id="UP001627154"/>
    </source>
</evidence>
<keyword evidence="4 11" id="KW-1133">Transmembrane helix</keyword>
<feature type="compositionally biased region" description="Polar residues" evidence="10">
    <location>
        <begin position="329"/>
        <end position="369"/>
    </location>
</feature>
<evidence type="ECO:0000256" key="3">
    <source>
        <dbReference type="ARBA" id="ARBA00022692"/>
    </source>
</evidence>
<dbReference type="GO" id="GO:0016020">
    <property type="term" value="C:membrane"/>
    <property type="evidence" value="ECO:0007669"/>
    <property type="project" value="UniProtKB-SubCell"/>
</dbReference>
<feature type="domain" description="G-protein coupled receptors family 1 profile" evidence="12">
    <location>
        <begin position="44"/>
        <end position="304"/>
    </location>
</feature>
<comment type="similarity">
    <text evidence="2 9">Belongs to the G-protein coupled receptor 1 family.</text>
</comment>
<evidence type="ECO:0000256" key="9">
    <source>
        <dbReference type="RuleBase" id="RU000688"/>
    </source>
</evidence>
<keyword evidence="5 9" id="KW-0297">G-protein coupled receptor</keyword>
<evidence type="ECO:0000256" key="10">
    <source>
        <dbReference type="SAM" id="MobiDB-lite"/>
    </source>
</evidence>
<feature type="transmembrane region" description="Helical" evidence="11">
    <location>
        <begin position="144"/>
        <end position="166"/>
    </location>
</feature>
<dbReference type="InterPro" id="IPR000276">
    <property type="entry name" value="GPCR_Rhodpsn"/>
</dbReference>
<dbReference type="Pfam" id="PF00001">
    <property type="entry name" value="7tm_1"/>
    <property type="match status" value="1"/>
</dbReference>
<dbReference type="SUPFAM" id="SSF81321">
    <property type="entry name" value="Family A G protein-coupled receptor-like"/>
    <property type="match status" value="1"/>
</dbReference>
<dbReference type="InterPro" id="IPR017452">
    <property type="entry name" value="GPCR_Rhodpsn_7TM"/>
</dbReference>
<comment type="subcellular location">
    <subcellularLocation>
        <location evidence="1">Membrane</location>
        <topology evidence="1">Multi-pass membrane protein</topology>
    </subcellularLocation>
</comment>
<comment type="caution">
    <text evidence="13">The sequence shown here is derived from an EMBL/GenBank/DDBJ whole genome shotgun (WGS) entry which is preliminary data.</text>
</comment>
<feature type="transmembrane region" description="Helical" evidence="11">
    <location>
        <begin position="102"/>
        <end position="123"/>
    </location>
</feature>
<evidence type="ECO:0000259" key="12">
    <source>
        <dbReference type="PROSITE" id="PS50262"/>
    </source>
</evidence>
<feature type="transmembrane region" description="Helical" evidence="11">
    <location>
        <begin position="248"/>
        <end position="266"/>
    </location>
</feature>
<feature type="region of interest" description="Disordered" evidence="10">
    <location>
        <begin position="329"/>
        <end position="402"/>
    </location>
</feature>
<protein>
    <recommendedName>
        <fullName evidence="12">G-protein coupled receptors family 1 profile domain-containing protein</fullName>
    </recommendedName>
</protein>
<dbReference type="EMBL" id="JBJJXI010000098">
    <property type="protein sequence ID" value="KAL3393321.1"/>
    <property type="molecule type" value="Genomic_DNA"/>
</dbReference>
<dbReference type="PANTHER" id="PTHR24243">
    <property type="entry name" value="G-PROTEIN COUPLED RECEPTOR"/>
    <property type="match status" value="1"/>
</dbReference>